<feature type="domain" description="Enoyl-CoA hydratase/isomerase" evidence="3">
    <location>
        <begin position="30"/>
        <end position="365"/>
    </location>
</feature>
<dbReference type="NCBIfam" id="NF004127">
    <property type="entry name" value="PRK05617.1"/>
    <property type="match status" value="1"/>
</dbReference>
<sequence>MVNPSSVRLPQIPAAEEHAPILVEDKGIARIVTLNRPRVLNCINLEMVRILCNLYEQSEGDENVHFLVLKGNGRVFCAGGDLRMFYNAQKAAADDPSTTEVVYSKYWLDYHAATYKKPLIALWTGLVMGGGAGLTVPGRYGVATEKTVFSMPEAALGLHTDCGSSFWLSRLPGHLGEYLALTGSRLDGAEMLACGLATHFVPLERLPELEKQLYELSTGDLVAIENILNEFSSPAATPGEKSILHRTNAINKIFSKDSVEDILAALEAEFEESGEDWAKDLIKIFKRSSPMGLKVTLVSIREARNKTLQECLRTEYRLTINALCGTISKDLYEGIRAIVVEKDNTPKWNPPSLQEVTPEDLKRVFQPFKESLELQLPLKNPRWSGKFLQSWNCEGQTVH</sequence>
<proteinExistence type="inferred from homology"/>
<dbReference type="Proteomes" id="UP001497512">
    <property type="component" value="Chromosome 5"/>
</dbReference>
<dbReference type="PANTHER" id="PTHR43176">
    <property type="entry name" value="3-HYDROXYISOBUTYRYL-COA HYDROLASE-RELATED"/>
    <property type="match status" value="1"/>
</dbReference>
<reference evidence="4" key="1">
    <citation type="submission" date="2024-02" db="EMBL/GenBank/DDBJ databases">
        <authorList>
            <consortium name="ELIXIR-Norway"/>
            <consortium name="Elixir Norway"/>
        </authorList>
    </citation>
    <scope>NUCLEOTIDE SEQUENCE</scope>
</reference>
<dbReference type="InterPro" id="IPR045004">
    <property type="entry name" value="ECH_dom"/>
</dbReference>
<evidence type="ECO:0000313" key="5">
    <source>
        <dbReference type="Proteomes" id="UP001497512"/>
    </source>
</evidence>
<organism evidence="4 5">
    <name type="scientific">Sphagnum troendelagicum</name>
    <dbReference type="NCBI Taxonomy" id="128251"/>
    <lineage>
        <taxon>Eukaryota</taxon>
        <taxon>Viridiplantae</taxon>
        <taxon>Streptophyta</taxon>
        <taxon>Embryophyta</taxon>
        <taxon>Bryophyta</taxon>
        <taxon>Sphagnophytina</taxon>
        <taxon>Sphagnopsida</taxon>
        <taxon>Sphagnales</taxon>
        <taxon>Sphagnaceae</taxon>
        <taxon>Sphagnum</taxon>
    </lineage>
</organism>
<dbReference type="InterPro" id="IPR029045">
    <property type="entry name" value="ClpP/crotonase-like_dom_sf"/>
</dbReference>
<evidence type="ECO:0000256" key="2">
    <source>
        <dbReference type="RuleBase" id="RU369070"/>
    </source>
</evidence>
<comment type="pathway">
    <text evidence="2">Amino-acid degradation; L-valine degradation.</text>
</comment>
<keyword evidence="1 2" id="KW-0378">Hydrolase</keyword>
<comment type="catalytic activity">
    <reaction evidence="2">
        <text>3-hydroxy-2-methylpropanoyl-CoA + H2O = 3-hydroxy-2-methylpropanoate + CoA + H(+)</text>
        <dbReference type="Rhea" id="RHEA:20888"/>
        <dbReference type="ChEBI" id="CHEBI:11805"/>
        <dbReference type="ChEBI" id="CHEBI:15377"/>
        <dbReference type="ChEBI" id="CHEBI:15378"/>
        <dbReference type="ChEBI" id="CHEBI:57287"/>
        <dbReference type="ChEBI" id="CHEBI:57340"/>
        <dbReference type="EC" id="3.1.2.4"/>
    </reaction>
</comment>
<comment type="function">
    <text evidence="2">Hydrolyzes 3-hydroxyisobutyryl-CoA (HIBYL-CoA), a saline catabolite. Has high activity toward isobutyryl-CoA. Could be an isobutyryl-CoA dehydrogenase that functions in valine catabolism.</text>
</comment>
<dbReference type="Pfam" id="PF16113">
    <property type="entry name" value="ECH_2"/>
    <property type="match status" value="1"/>
</dbReference>
<dbReference type="PANTHER" id="PTHR43176:SF2">
    <property type="entry name" value="3-HYDROXYISOBUTYRYL-COA HYDROLASE-LIKE PROTEIN 5"/>
    <property type="match status" value="1"/>
</dbReference>
<dbReference type="EMBL" id="OZ019897">
    <property type="protein sequence ID" value="CAK9226446.1"/>
    <property type="molecule type" value="Genomic_DNA"/>
</dbReference>
<comment type="similarity">
    <text evidence="2">Belongs to the enoyl-CoA hydratase/isomerase family.</text>
</comment>
<dbReference type="InterPro" id="IPR032259">
    <property type="entry name" value="HIBYL-CoA-H"/>
</dbReference>
<evidence type="ECO:0000259" key="3">
    <source>
        <dbReference type="Pfam" id="PF16113"/>
    </source>
</evidence>
<dbReference type="Gene3D" id="3.90.226.10">
    <property type="entry name" value="2-enoyl-CoA Hydratase, Chain A, domain 1"/>
    <property type="match status" value="1"/>
</dbReference>
<keyword evidence="5" id="KW-1185">Reference proteome</keyword>
<dbReference type="EC" id="3.1.2.4" evidence="2"/>
<gene>
    <name evidence="4" type="ORF">CSSPTR1EN2_LOCUS18243</name>
</gene>
<evidence type="ECO:0000256" key="1">
    <source>
        <dbReference type="ARBA" id="ARBA00022801"/>
    </source>
</evidence>
<protein>
    <recommendedName>
        <fullName evidence="2">3-hydroxyisobutyryl-CoA hydrolase</fullName>
        <shortName evidence="2">HIB-CoA hydrolase</shortName>
        <shortName evidence="2">HIBYL-CoA-H</shortName>
        <ecNumber evidence="2">3.1.2.4</ecNumber>
    </recommendedName>
    <alternativeName>
        <fullName evidence="2">3-hydroxyisobutyryl-coenzyme A hydrolase</fullName>
    </alternativeName>
</protein>
<dbReference type="CDD" id="cd06558">
    <property type="entry name" value="crotonase-like"/>
    <property type="match status" value="1"/>
</dbReference>
<name>A0ABP0UPF8_9BRYO</name>
<accession>A0ABP0UPF8</accession>
<dbReference type="SUPFAM" id="SSF52096">
    <property type="entry name" value="ClpP/crotonase"/>
    <property type="match status" value="1"/>
</dbReference>
<evidence type="ECO:0000313" key="4">
    <source>
        <dbReference type="EMBL" id="CAK9226446.1"/>
    </source>
</evidence>